<proteinExistence type="predicted"/>
<name>A0A0L6VP57_9BASI</name>
<dbReference type="FunFam" id="3.40.50.2000:FF:000029">
    <property type="entry name" value="Sterol 3-beta-glucosyltransferase"/>
    <property type="match status" value="1"/>
</dbReference>
<dbReference type="STRING" id="27349.A0A0L6VP57"/>
<dbReference type="PANTHER" id="PTHR48050">
    <property type="entry name" value="STEROL 3-BETA-GLUCOSYLTRANSFERASE"/>
    <property type="match status" value="1"/>
</dbReference>
<evidence type="ECO:0000313" key="4">
    <source>
        <dbReference type="EMBL" id="KNZ62494.1"/>
    </source>
</evidence>
<organism evidence="4 5">
    <name type="scientific">Puccinia sorghi</name>
    <dbReference type="NCBI Taxonomy" id="27349"/>
    <lineage>
        <taxon>Eukaryota</taxon>
        <taxon>Fungi</taxon>
        <taxon>Dikarya</taxon>
        <taxon>Basidiomycota</taxon>
        <taxon>Pucciniomycotina</taxon>
        <taxon>Pucciniomycetes</taxon>
        <taxon>Pucciniales</taxon>
        <taxon>Pucciniaceae</taxon>
        <taxon>Puccinia</taxon>
    </lineage>
</organism>
<protein>
    <submittedName>
        <fullName evidence="4">Sterol 3beta-glucosyltransferase</fullName>
    </submittedName>
</protein>
<evidence type="ECO:0000256" key="2">
    <source>
        <dbReference type="SAM" id="MobiDB-lite"/>
    </source>
</evidence>
<dbReference type="InterPro" id="IPR002213">
    <property type="entry name" value="UDP_glucos_trans"/>
</dbReference>
<sequence length="734" mass="82017">MERICFSELDERISGAYRKIQNAKYLPWLVASRFARLVRVNHSKTLTMRVKWQNFLRSPQLPWMHVQLGPPWMCRRKDICARVAATLPHVVEFASTASQTGPMTQLLLALGLFLSLLSASICSPGFIKGSAESVSLRNVVKPISEGSSSRVLHSKDTFNSVESAIDLHKNAPGPMKITCLTIGSRGDVQPYIALCQKLNELGHTCTIATHQKFEHWIAESGVGFRPVAGDPTELIKHCTQNGSNANAPPSKNKLQFGPWFDQLLETSWEACKDSELLIESPSAMAGVHIAQALNIPYIRAFTMPWTKTGVYPHAMAALGQYWAGWVNRLSYKLFDGITWFLIRDKVNIWRETHLKLMPTTLEELRLSQVPFLYNFSPAVVPKPSDWGHLVQVTGYWFKKKQPDEKIPEGLKKAIDSAKAQGKKIVYIGFGSIIVQDPQKMTDSVVSAVKDSKVFAIVSGGWTAGAAEGTQKGVTQATPAAANLIPTQSERNADAADYMKRKIQELPDSIRRPSSWRSRNNSSQHPRQAFFISIRRCPGIPTLIHPFFGEFQFLLDATSLHLFVTEIVSREENKLKLNIIFSCELGAQRVEKLGVGIHVKSLTKQSIKKALTGATQNEKRINAARELGRQVSSERGVEKAIELIYDVSLHLMGSSRRLIEEARKTNLAKKTTASPGKLQSLGQMRVHITELLGDYSRVRFRIQLSQRRSPKFNPSSNPPTAAKIIDMKGKYPHYS</sequence>
<dbReference type="SUPFAM" id="SSF53756">
    <property type="entry name" value="UDP-Glycosyltransferase/glycogen phosphorylase"/>
    <property type="match status" value="2"/>
</dbReference>
<feature type="region of interest" description="Disordered" evidence="2">
    <location>
        <begin position="706"/>
        <end position="734"/>
    </location>
</feature>
<feature type="compositionally biased region" description="Polar residues" evidence="2">
    <location>
        <begin position="706"/>
        <end position="718"/>
    </location>
</feature>
<dbReference type="Gene3D" id="3.40.50.2000">
    <property type="entry name" value="Glycogen Phosphorylase B"/>
    <property type="match status" value="1"/>
</dbReference>
<dbReference type="InterPro" id="IPR004276">
    <property type="entry name" value="GlycoTrans_28_N"/>
</dbReference>
<comment type="caution">
    <text evidence="4">The sequence shown here is derived from an EMBL/GenBank/DDBJ whole genome shotgun (WGS) entry which is preliminary data.</text>
</comment>
<dbReference type="GO" id="GO:0005975">
    <property type="term" value="P:carbohydrate metabolic process"/>
    <property type="evidence" value="ECO:0007669"/>
    <property type="project" value="InterPro"/>
</dbReference>
<dbReference type="Proteomes" id="UP000037035">
    <property type="component" value="Unassembled WGS sequence"/>
</dbReference>
<evidence type="ECO:0000313" key="5">
    <source>
        <dbReference type="Proteomes" id="UP000037035"/>
    </source>
</evidence>
<dbReference type="GO" id="GO:0016906">
    <property type="term" value="F:sterol 3-beta-glucosyltransferase activity"/>
    <property type="evidence" value="ECO:0007669"/>
    <property type="project" value="UniProtKB-ARBA"/>
</dbReference>
<dbReference type="Pfam" id="PF03033">
    <property type="entry name" value="Glyco_transf_28"/>
    <property type="match status" value="1"/>
</dbReference>
<evidence type="ECO:0000256" key="1">
    <source>
        <dbReference type="ARBA" id="ARBA00022679"/>
    </source>
</evidence>
<accession>A0A0L6VP57</accession>
<reference evidence="4 5" key="1">
    <citation type="submission" date="2015-08" db="EMBL/GenBank/DDBJ databases">
        <title>Next Generation Sequencing and Analysis of the Genome of Puccinia sorghi L Schw, the Causal Agent of Maize Common Rust.</title>
        <authorList>
            <person name="Rochi L."/>
            <person name="Burguener G."/>
            <person name="Darino M."/>
            <person name="Turjanski A."/>
            <person name="Kreff E."/>
            <person name="Dieguez M.J."/>
            <person name="Sacco F."/>
        </authorList>
    </citation>
    <scope>NUCLEOTIDE SEQUENCE [LARGE SCALE GENOMIC DNA]</scope>
    <source>
        <strain evidence="4 5">RO10H11247</strain>
    </source>
</reference>
<dbReference type="OrthoDB" id="2506681at2759"/>
<dbReference type="AlphaFoldDB" id="A0A0L6VP57"/>
<dbReference type="VEuPathDB" id="FungiDB:VP01_1263g3"/>
<keyword evidence="5" id="KW-1185">Reference proteome</keyword>
<dbReference type="InterPro" id="IPR050426">
    <property type="entry name" value="Glycosyltransferase_28"/>
</dbReference>
<feature type="domain" description="Glycosyltransferase family 28 N-terminal" evidence="3">
    <location>
        <begin position="177"/>
        <end position="312"/>
    </location>
</feature>
<dbReference type="CDD" id="cd03784">
    <property type="entry name" value="GT1_Gtf-like"/>
    <property type="match status" value="1"/>
</dbReference>
<dbReference type="GO" id="GO:0016125">
    <property type="term" value="P:sterol metabolic process"/>
    <property type="evidence" value="ECO:0007669"/>
    <property type="project" value="TreeGrafter"/>
</dbReference>
<dbReference type="EMBL" id="LAVV01002932">
    <property type="protein sequence ID" value="KNZ62494.1"/>
    <property type="molecule type" value="Genomic_DNA"/>
</dbReference>
<keyword evidence="1 4" id="KW-0808">Transferase</keyword>
<evidence type="ECO:0000259" key="3">
    <source>
        <dbReference type="Pfam" id="PF03033"/>
    </source>
</evidence>
<dbReference type="PANTHER" id="PTHR48050:SF25">
    <property type="entry name" value="STEROL 3-BETA-GLUCOSYLTRANSFERASE"/>
    <property type="match status" value="1"/>
</dbReference>
<gene>
    <name evidence="4" type="ORF">VP01_1263g3</name>
</gene>